<protein>
    <submittedName>
        <fullName evidence="2">Copper resistance D</fullName>
    </submittedName>
</protein>
<reference evidence="2 3" key="2">
    <citation type="journal article" date="2011" name="J. Bacteriol.">
        <title>Genomes of three methylotrophs from a single niche uncover genetic and metabolic divergence of Methylophilaceae.</title>
        <authorList>
            <person name="Lapidus A."/>
            <person name="Clum A."/>
            <person name="Labutti K."/>
            <person name="Kaluzhnaya M.G."/>
            <person name="Lim S."/>
            <person name="Beck D.A."/>
            <person name="Glavina Del Rio T."/>
            <person name="Nolan M."/>
            <person name="Mavromatis K."/>
            <person name="Huntemann M."/>
            <person name="Lucas S."/>
            <person name="Lidstrom M.E."/>
            <person name="Ivanova N."/>
            <person name="Chistoserdova L."/>
        </authorList>
    </citation>
    <scope>NUCLEOTIDE SEQUENCE [LARGE SCALE GENOMIC DNA]</scope>
    <source>
        <strain evidence="2 3">SIP3-4</strain>
    </source>
</reference>
<dbReference type="OrthoDB" id="2353937at2"/>
<feature type="transmembrane region" description="Helical" evidence="1">
    <location>
        <begin position="98"/>
        <end position="117"/>
    </location>
</feature>
<evidence type="ECO:0000256" key="1">
    <source>
        <dbReference type="SAM" id="Phobius"/>
    </source>
</evidence>
<gene>
    <name evidence="2" type="ordered locus">Msip34_2557</name>
</gene>
<dbReference type="eggNOG" id="ENOG5034BCM">
    <property type="taxonomic scope" value="Bacteria"/>
</dbReference>
<feature type="transmembrane region" description="Helical" evidence="1">
    <location>
        <begin position="194"/>
        <end position="216"/>
    </location>
</feature>
<dbReference type="AlphaFoldDB" id="C6XB24"/>
<proteinExistence type="predicted"/>
<name>C6XB24_METGS</name>
<reference evidence="3" key="1">
    <citation type="submission" date="2009-07" db="EMBL/GenBank/DDBJ databases">
        <title>Complete sequence of chromosome of Methylovorus sp. SIP3-4.</title>
        <authorList>
            <person name="Lucas S."/>
            <person name="Copeland A."/>
            <person name="Lapidus A."/>
            <person name="Glavina del Rio T."/>
            <person name="Tice H."/>
            <person name="Bruce D."/>
            <person name="Goodwin L."/>
            <person name="Pitluck S."/>
            <person name="Clum A."/>
            <person name="Larimer F."/>
            <person name="Land M."/>
            <person name="Hauser L."/>
            <person name="Kyrpides N."/>
            <person name="Mikhailova N."/>
            <person name="Kayluzhnaya M."/>
            <person name="Chistoserdova L."/>
        </authorList>
    </citation>
    <scope>NUCLEOTIDE SEQUENCE [LARGE SCALE GENOMIC DNA]</scope>
    <source>
        <strain evidence="3">SIP3-4</strain>
    </source>
</reference>
<dbReference type="EMBL" id="CP001674">
    <property type="protein sequence ID" value="ACT51794.1"/>
    <property type="molecule type" value="Genomic_DNA"/>
</dbReference>
<feature type="transmembrane region" description="Helical" evidence="1">
    <location>
        <begin position="15"/>
        <end position="33"/>
    </location>
</feature>
<dbReference type="Proteomes" id="UP000002743">
    <property type="component" value="Chromosome"/>
</dbReference>
<feature type="transmembrane region" description="Helical" evidence="1">
    <location>
        <begin position="45"/>
        <end position="66"/>
    </location>
</feature>
<keyword evidence="1" id="KW-0812">Transmembrane</keyword>
<keyword evidence="3" id="KW-1185">Reference proteome</keyword>
<sequence>MEELLAHAHLLDGTLGRALAYTAVAVMMGLRIWQQLVVTLAARKVWAGIAWGLGAIGALMVLHGILADQADPFQSPGRMGNSVITWQQASDLLMNTHIGQWWMAYLLTLTLACLLLYHSSGPRAFLMLLAGLVIALSATAHAAEQGLWTVLFWVDVAHLALALSWLGSLMVLAVNRLGGQAWVGLPALRAYSRFALPVFTGILFTGTLRLALQFAVDKGLAWTYLGVLLIKMLALTGVVLAAARLRGILGQPAPEYADYDHYLSHEVFCACMLLLATTMLTQLPSW</sequence>
<accession>C6XB24</accession>
<keyword evidence="1" id="KW-1133">Transmembrane helix</keyword>
<feature type="transmembrane region" description="Helical" evidence="1">
    <location>
        <begin position="222"/>
        <end position="243"/>
    </location>
</feature>
<dbReference type="STRING" id="582744.Msip34_2557"/>
<feature type="transmembrane region" description="Helical" evidence="1">
    <location>
        <begin position="263"/>
        <end position="283"/>
    </location>
</feature>
<dbReference type="KEGG" id="mei:Msip34_2557"/>
<feature type="transmembrane region" description="Helical" evidence="1">
    <location>
        <begin position="149"/>
        <end position="174"/>
    </location>
</feature>
<keyword evidence="1" id="KW-0472">Membrane</keyword>
<evidence type="ECO:0000313" key="2">
    <source>
        <dbReference type="EMBL" id="ACT51794.1"/>
    </source>
</evidence>
<dbReference type="HOGENOM" id="CLU_972569_0_0_4"/>
<evidence type="ECO:0000313" key="3">
    <source>
        <dbReference type="Proteomes" id="UP000002743"/>
    </source>
</evidence>
<feature type="transmembrane region" description="Helical" evidence="1">
    <location>
        <begin position="124"/>
        <end position="143"/>
    </location>
</feature>
<organism evidence="2 3">
    <name type="scientific">Methylovorus glucosotrophus (strain SIP3-4)</name>
    <dbReference type="NCBI Taxonomy" id="582744"/>
    <lineage>
        <taxon>Bacteria</taxon>
        <taxon>Pseudomonadati</taxon>
        <taxon>Pseudomonadota</taxon>
        <taxon>Betaproteobacteria</taxon>
        <taxon>Nitrosomonadales</taxon>
        <taxon>Methylophilaceae</taxon>
        <taxon>Methylovorus</taxon>
    </lineage>
</organism>
<dbReference type="RefSeq" id="WP_015831036.1">
    <property type="nucleotide sequence ID" value="NC_012969.1"/>
</dbReference>